<gene>
    <name evidence="10" type="ORF">G3M56_003290</name>
</gene>
<keyword evidence="4 9" id="KW-0812">Transmembrane</keyword>
<feature type="transmembrane region" description="Helical" evidence="9">
    <location>
        <begin position="59"/>
        <end position="76"/>
    </location>
</feature>
<dbReference type="InterPro" id="IPR019127">
    <property type="entry name" value="Exosortase"/>
</dbReference>
<keyword evidence="3" id="KW-0645">Protease</keyword>
<dbReference type="AlphaFoldDB" id="A0A6B3L2A1"/>
<evidence type="ECO:0000256" key="7">
    <source>
        <dbReference type="ARBA" id="ARBA00023136"/>
    </source>
</evidence>
<feature type="transmembrane region" description="Helical" evidence="9">
    <location>
        <begin position="88"/>
        <end position="107"/>
    </location>
</feature>
<keyword evidence="2" id="KW-1003">Cell membrane</keyword>
<feature type="transmembrane region" description="Helical" evidence="9">
    <location>
        <begin position="282"/>
        <end position="305"/>
    </location>
</feature>
<comment type="subcellular location">
    <subcellularLocation>
        <location evidence="1">Cell membrane</location>
        <topology evidence="1">Multi-pass membrane protein</topology>
    </subcellularLocation>
</comment>
<dbReference type="Pfam" id="PF09721">
    <property type="entry name" value="Exosortase_EpsH"/>
    <property type="match status" value="1"/>
</dbReference>
<feature type="region of interest" description="Disordered" evidence="8">
    <location>
        <begin position="322"/>
        <end position="342"/>
    </location>
</feature>
<evidence type="ECO:0000313" key="10">
    <source>
        <dbReference type="EMBL" id="QQL45627.1"/>
    </source>
</evidence>
<organism evidence="10 11">
    <name type="scientific">Sulfuriroseicoccus oceanibius</name>
    <dbReference type="NCBI Taxonomy" id="2707525"/>
    <lineage>
        <taxon>Bacteria</taxon>
        <taxon>Pseudomonadati</taxon>
        <taxon>Verrucomicrobiota</taxon>
        <taxon>Verrucomicrobiia</taxon>
        <taxon>Verrucomicrobiales</taxon>
        <taxon>Verrucomicrobiaceae</taxon>
        <taxon>Sulfuriroseicoccus</taxon>
    </lineage>
</organism>
<feature type="transmembrane region" description="Helical" evidence="9">
    <location>
        <begin position="139"/>
        <end position="156"/>
    </location>
</feature>
<dbReference type="EMBL" id="CP066776">
    <property type="protein sequence ID" value="QQL45627.1"/>
    <property type="molecule type" value="Genomic_DNA"/>
</dbReference>
<evidence type="ECO:0000256" key="3">
    <source>
        <dbReference type="ARBA" id="ARBA00022670"/>
    </source>
</evidence>
<evidence type="ECO:0000313" key="11">
    <source>
        <dbReference type="Proteomes" id="UP000475117"/>
    </source>
</evidence>
<accession>A0A6B3L2A1</accession>
<dbReference type="GO" id="GO:0006508">
    <property type="term" value="P:proteolysis"/>
    <property type="evidence" value="ECO:0007669"/>
    <property type="project" value="UniProtKB-KW"/>
</dbReference>
<evidence type="ECO:0000256" key="2">
    <source>
        <dbReference type="ARBA" id="ARBA00022475"/>
    </source>
</evidence>
<dbReference type="KEGG" id="soa:G3M56_003290"/>
<evidence type="ECO:0000256" key="4">
    <source>
        <dbReference type="ARBA" id="ARBA00022692"/>
    </source>
</evidence>
<reference evidence="10 11" key="1">
    <citation type="submission" date="2020-12" db="EMBL/GenBank/DDBJ databases">
        <title>Sulforoseuscoccus oceanibium gen. nov., sp. nov., a representative of the phylum Verrucomicrobia with special cytoplasmic membrane, and proposal of Sulforoseuscoccusaceae fam. nov.</title>
        <authorList>
            <person name="Xi F."/>
        </authorList>
    </citation>
    <scope>NUCLEOTIDE SEQUENCE [LARGE SCALE GENOMIC DNA]</scope>
    <source>
        <strain evidence="10 11">T37</strain>
    </source>
</reference>
<dbReference type="RefSeq" id="WP_235203566.1">
    <property type="nucleotide sequence ID" value="NZ_CP066776.1"/>
</dbReference>
<sequence length="342" mass="37721">MMMTSSDSNRKVAWGPVAIVLACLVVMFGFQGYATGYMFERDTLASLMAHGYQVDGAEWGFGWFVLPAIAVLLWLTRDRYKDLAIEPSPKIGAALLVLGFFLYFGGYKANQQYFGYAAGQVIAAGCIFWFLGKRWFFQAFWLWCLLGMLWPLRFLIEPVSFPLQLVMVKISAGAFNLLGDPAVANGTAITTTKIDPITGETIRLNVAAACSGLRSLFALTMIGLIFSYVVLKKNWQRVVFMCMVPVFTIAGNFVRMMMLYFGAAAKGSEWAIGQGEKDPSKFHIYAGLAVFVVALLCMISVGDLLNRGGKMFKRRKTVVRSVKRGQSATTPVPAEGNDEASK</sequence>
<keyword evidence="11" id="KW-1185">Reference proteome</keyword>
<evidence type="ECO:0000256" key="1">
    <source>
        <dbReference type="ARBA" id="ARBA00004651"/>
    </source>
</evidence>
<feature type="transmembrane region" description="Helical" evidence="9">
    <location>
        <begin position="12"/>
        <end position="39"/>
    </location>
</feature>
<feature type="transmembrane region" description="Helical" evidence="9">
    <location>
        <begin position="213"/>
        <end position="231"/>
    </location>
</feature>
<feature type="transmembrane region" description="Helical" evidence="9">
    <location>
        <begin position="238"/>
        <end position="262"/>
    </location>
</feature>
<evidence type="ECO:0000256" key="8">
    <source>
        <dbReference type="SAM" id="MobiDB-lite"/>
    </source>
</evidence>
<dbReference type="GO" id="GO:0008233">
    <property type="term" value="F:peptidase activity"/>
    <property type="evidence" value="ECO:0007669"/>
    <property type="project" value="UniProtKB-KW"/>
</dbReference>
<feature type="transmembrane region" description="Helical" evidence="9">
    <location>
        <begin position="113"/>
        <end position="132"/>
    </location>
</feature>
<dbReference type="InterPro" id="IPR026392">
    <property type="entry name" value="Exo/Archaeosortase_dom"/>
</dbReference>
<keyword evidence="7 9" id="KW-0472">Membrane</keyword>
<dbReference type="Proteomes" id="UP000475117">
    <property type="component" value="Chromosome"/>
</dbReference>
<evidence type="ECO:0000256" key="6">
    <source>
        <dbReference type="ARBA" id="ARBA00022989"/>
    </source>
</evidence>
<proteinExistence type="predicted"/>
<protein>
    <submittedName>
        <fullName evidence="10">Exosortase/archaeosortase family protein</fullName>
    </submittedName>
</protein>
<dbReference type="NCBIfam" id="TIGR04178">
    <property type="entry name" value="exo_archaeo"/>
    <property type="match status" value="1"/>
</dbReference>
<keyword evidence="5" id="KW-0378">Hydrolase</keyword>
<name>A0A6B3L2A1_9BACT</name>
<evidence type="ECO:0000256" key="5">
    <source>
        <dbReference type="ARBA" id="ARBA00022801"/>
    </source>
</evidence>
<keyword evidence="6 9" id="KW-1133">Transmembrane helix</keyword>
<evidence type="ECO:0000256" key="9">
    <source>
        <dbReference type="SAM" id="Phobius"/>
    </source>
</evidence>
<dbReference type="GO" id="GO:0005886">
    <property type="term" value="C:plasma membrane"/>
    <property type="evidence" value="ECO:0007669"/>
    <property type="project" value="UniProtKB-SubCell"/>
</dbReference>